<evidence type="ECO:0000313" key="2">
    <source>
        <dbReference type="EMBL" id="JAC27463.1"/>
    </source>
</evidence>
<accession>A0A023G3N3</accession>
<feature type="signal peptide" evidence="1">
    <location>
        <begin position="1"/>
        <end position="20"/>
    </location>
</feature>
<dbReference type="EMBL" id="GBBM01007955">
    <property type="protein sequence ID" value="JAC27463.1"/>
    <property type="molecule type" value="mRNA"/>
</dbReference>
<reference evidence="2" key="1">
    <citation type="submission" date="2014-03" db="EMBL/GenBank/DDBJ databases">
        <title>The sialotranscriptome of Amblyomma triste, Amblyomma parvum and Amblyomma cajennense ticks, uncovered by 454-based RNA-seq.</title>
        <authorList>
            <person name="Garcia G.R."/>
            <person name="Gardinassi L.G."/>
            <person name="Ribeiro J.M."/>
            <person name="Anatriello E."/>
            <person name="Ferreira B.R."/>
            <person name="Moreira H.N."/>
            <person name="Mafra C."/>
            <person name="Olegario M.M."/>
            <person name="Szabo P.J."/>
            <person name="Miranda-Santos I.K."/>
            <person name="Maruyama S.R."/>
        </authorList>
    </citation>
    <scope>NUCLEOTIDE SEQUENCE</scope>
    <source>
        <strain evidence="2">Mato Grasso do Sul</strain>
        <tissue evidence="2">Salivary glands</tissue>
    </source>
</reference>
<name>A0A023G3N3_AMBTT</name>
<protein>
    <submittedName>
        <fullName evidence="2">Putative secreted protein</fullName>
    </submittedName>
</protein>
<evidence type="ECO:0000256" key="1">
    <source>
        <dbReference type="SAM" id="SignalP"/>
    </source>
</evidence>
<organism evidence="2">
    <name type="scientific">Amblyomma triste</name>
    <name type="common">Neotropical tick</name>
    <dbReference type="NCBI Taxonomy" id="251400"/>
    <lineage>
        <taxon>Eukaryota</taxon>
        <taxon>Metazoa</taxon>
        <taxon>Ecdysozoa</taxon>
        <taxon>Arthropoda</taxon>
        <taxon>Chelicerata</taxon>
        <taxon>Arachnida</taxon>
        <taxon>Acari</taxon>
        <taxon>Parasitiformes</taxon>
        <taxon>Ixodida</taxon>
        <taxon>Ixodoidea</taxon>
        <taxon>Ixodidae</taxon>
        <taxon>Amblyomminae</taxon>
        <taxon>Amblyomma</taxon>
    </lineage>
</organism>
<dbReference type="AlphaFoldDB" id="A0A023G3N3"/>
<proteinExistence type="evidence at transcript level"/>
<feature type="chain" id="PRO_5001516782" evidence="1">
    <location>
        <begin position="21"/>
        <end position="84"/>
    </location>
</feature>
<sequence length="84" mass="9601">MGAFLLTILFTLIIISESQTGPTRKPYCPKWCPPWSRRGTQCGPDCACVDRIPGAMDFYLPCVWSPARAVTQRKRRYVKQSQLH</sequence>
<keyword evidence="1" id="KW-0732">Signal</keyword>